<feature type="compositionally biased region" description="Basic and acidic residues" evidence="1">
    <location>
        <begin position="393"/>
        <end position="404"/>
    </location>
</feature>
<organism evidence="3 4">
    <name type="scientific">Riccia sorocarpa</name>
    <dbReference type="NCBI Taxonomy" id="122646"/>
    <lineage>
        <taxon>Eukaryota</taxon>
        <taxon>Viridiplantae</taxon>
        <taxon>Streptophyta</taxon>
        <taxon>Embryophyta</taxon>
        <taxon>Marchantiophyta</taxon>
        <taxon>Marchantiopsida</taxon>
        <taxon>Marchantiidae</taxon>
        <taxon>Marchantiales</taxon>
        <taxon>Ricciaceae</taxon>
        <taxon>Riccia</taxon>
    </lineage>
</organism>
<dbReference type="Proteomes" id="UP001633002">
    <property type="component" value="Unassembled WGS sequence"/>
</dbReference>
<feature type="region of interest" description="Disordered" evidence="1">
    <location>
        <begin position="357"/>
        <end position="410"/>
    </location>
</feature>
<dbReference type="InterPro" id="IPR026960">
    <property type="entry name" value="RVT-Znf"/>
</dbReference>
<name>A0ABD3HC32_9MARC</name>
<proteinExistence type="predicted"/>
<keyword evidence="4" id="KW-1185">Reference proteome</keyword>
<feature type="domain" description="Reverse transcriptase zinc-binding" evidence="2">
    <location>
        <begin position="193"/>
        <end position="272"/>
    </location>
</feature>
<reference evidence="3 4" key="1">
    <citation type="submission" date="2024-09" db="EMBL/GenBank/DDBJ databases">
        <title>Chromosome-scale assembly of Riccia sorocarpa.</title>
        <authorList>
            <person name="Paukszto L."/>
        </authorList>
    </citation>
    <scope>NUCLEOTIDE SEQUENCE [LARGE SCALE GENOMIC DNA]</scope>
    <source>
        <strain evidence="3">LP-2024</strain>
        <tissue evidence="3">Aerial parts of the thallus</tissue>
    </source>
</reference>
<dbReference type="EMBL" id="JBJQOH010000004">
    <property type="protein sequence ID" value="KAL3688431.1"/>
    <property type="molecule type" value="Genomic_DNA"/>
</dbReference>
<evidence type="ECO:0000259" key="2">
    <source>
        <dbReference type="Pfam" id="PF13966"/>
    </source>
</evidence>
<accession>A0ABD3HC32</accession>
<comment type="caution">
    <text evidence="3">The sequence shown here is derived from an EMBL/GenBank/DDBJ whole genome shotgun (WGS) entry which is preliminary data.</text>
</comment>
<evidence type="ECO:0000313" key="4">
    <source>
        <dbReference type="Proteomes" id="UP001633002"/>
    </source>
</evidence>
<protein>
    <recommendedName>
        <fullName evidence="2">Reverse transcriptase zinc-binding domain-containing protein</fullName>
    </recommendedName>
</protein>
<dbReference type="AlphaFoldDB" id="A0ABD3HC32"/>
<gene>
    <name evidence="3" type="ORF">R1sor_014740</name>
</gene>
<feature type="compositionally biased region" description="Basic and acidic residues" evidence="1">
    <location>
        <begin position="364"/>
        <end position="381"/>
    </location>
</feature>
<evidence type="ECO:0000313" key="3">
    <source>
        <dbReference type="EMBL" id="KAL3688431.1"/>
    </source>
</evidence>
<evidence type="ECO:0000256" key="1">
    <source>
        <dbReference type="SAM" id="MobiDB-lite"/>
    </source>
</evidence>
<sequence>MADSEEKWILAAELLIRNANTRVSWSRERQGWSRQEILLLREPKRIPRAPTVTGLLESWGKARKKFCIQNFEEVGSEMSVTQATILGSRQNWFSEAEAIVCRRTLKKEKISKVGEWKTWAEQAISPVRESREQMSTKEIGRNFIISTQVNWKLQDITWCWKAGEGKITGWILPSHKWKHLAADRNYEAYALNKKWARQDPARRWNKRMAKLWKSRLHIRDKTWWWKLIHQGIPTLERASKWRGDSCICKRCNQGSESVTHIFIDCRRAQKKWKEWDRLLKRNATTYNDKEQEKPLKVSILMAQNTLQAQKSAWTENSKQYAEIVTCLREIETCFEVILATSEDPEEEHPDNTAIEAEAGGDEAESSHMPRRTQSDGTKEHTTVQNNNCGAATRESENTRNERDSLVSQAGREGLLRCPTTDCSLAVSPL</sequence>
<dbReference type="Pfam" id="PF13966">
    <property type="entry name" value="zf-RVT"/>
    <property type="match status" value="1"/>
</dbReference>